<dbReference type="Proteomes" id="UP000008237">
    <property type="component" value="Unassembled WGS sequence"/>
</dbReference>
<sequence>RARATIDAVRAELENNPHTSTRVIAHILQLSQSKVHNKRIIKKELEWHPFKKYPTQKLLPADFHRRQAFCDWILDKIDFDNVADGAFLRKILWTDECIFHSDSGINRHNEHHYAEENPHCRKTVHVQRKYSIHVWAGILDDKIIGPFFFAEDVHITGEIY</sequence>
<dbReference type="EMBL" id="GL453749">
    <property type="protein sequence ID" value="EFN75585.1"/>
    <property type="molecule type" value="Genomic_DNA"/>
</dbReference>
<dbReference type="Gene3D" id="3.30.420.10">
    <property type="entry name" value="Ribonuclease H-like superfamily/Ribonuclease H"/>
    <property type="match status" value="1"/>
</dbReference>
<evidence type="ECO:0000313" key="1">
    <source>
        <dbReference type="EMBL" id="EFN75585.1"/>
    </source>
</evidence>
<protein>
    <recommendedName>
        <fullName evidence="3">Histone-lysine N-methyltransferase SETMAR</fullName>
    </recommendedName>
</protein>
<dbReference type="STRING" id="610380.E2C8Z5"/>
<organism evidence="2">
    <name type="scientific">Harpegnathos saltator</name>
    <name type="common">Jerdon's jumping ant</name>
    <dbReference type="NCBI Taxonomy" id="610380"/>
    <lineage>
        <taxon>Eukaryota</taxon>
        <taxon>Metazoa</taxon>
        <taxon>Ecdysozoa</taxon>
        <taxon>Arthropoda</taxon>
        <taxon>Hexapoda</taxon>
        <taxon>Insecta</taxon>
        <taxon>Pterygota</taxon>
        <taxon>Neoptera</taxon>
        <taxon>Endopterygota</taxon>
        <taxon>Hymenoptera</taxon>
        <taxon>Apocrita</taxon>
        <taxon>Aculeata</taxon>
        <taxon>Formicoidea</taxon>
        <taxon>Formicidae</taxon>
        <taxon>Ponerinae</taxon>
        <taxon>Ponerini</taxon>
        <taxon>Harpegnathos</taxon>
    </lineage>
</organism>
<dbReference type="GO" id="GO:0003676">
    <property type="term" value="F:nucleic acid binding"/>
    <property type="evidence" value="ECO:0007669"/>
    <property type="project" value="InterPro"/>
</dbReference>
<dbReference type="AlphaFoldDB" id="E2C8Z5"/>
<accession>E2C8Z5</accession>
<evidence type="ECO:0008006" key="3">
    <source>
        <dbReference type="Google" id="ProtNLM"/>
    </source>
</evidence>
<dbReference type="InterPro" id="IPR036397">
    <property type="entry name" value="RNaseH_sf"/>
</dbReference>
<proteinExistence type="predicted"/>
<feature type="non-terminal residue" evidence="1">
    <location>
        <position position="1"/>
    </location>
</feature>
<dbReference type="PANTHER" id="PTHR47326">
    <property type="entry name" value="TRANSPOSABLE ELEMENT TC3 TRANSPOSASE-LIKE PROTEIN"/>
    <property type="match status" value="1"/>
</dbReference>
<dbReference type="PANTHER" id="PTHR47326:SF1">
    <property type="entry name" value="HTH PSQ-TYPE DOMAIN-CONTAINING PROTEIN"/>
    <property type="match status" value="1"/>
</dbReference>
<keyword evidence="2" id="KW-1185">Reference proteome</keyword>
<feature type="non-terminal residue" evidence="1">
    <location>
        <position position="160"/>
    </location>
</feature>
<dbReference type="InParanoid" id="E2C8Z5"/>
<gene>
    <name evidence="1" type="ORF">EAI_08253</name>
</gene>
<evidence type="ECO:0000313" key="2">
    <source>
        <dbReference type="Proteomes" id="UP000008237"/>
    </source>
</evidence>
<reference evidence="1 2" key="1">
    <citation type="journal article" date="2010" name="Science">
        <title>Genomic comparison of the ants Camponotus floridanus and Harpegnathos saltator.</title>
        <authorList>
            <person name="Bonasio R."/>
            <person name="Zhang G."/>
            <person name="Ye C."/>
            <person name="Mutti N.S."/>
            <person name="Fang X."/>
            <person name="Qin N."/>
            <person name="Donahue G."/>
            <person name="Yang P."/>
            <person name="Li Q."/>
            <person name="Li C."/>
            <person name="Zhang P."/>
            <person name="Huang Z."/>
            <person name="Berger S.L."/>
            <person name="Reinberg D."/>
            <person name="Wang J."/>
            <person name="Liebig J."/>
        </authorList>
    </citation>
    <scope>NUCLEOTIDE SEQUENCE [LARGE SCALE GENOMIC DNA]</scope>
    <source>
        <strain evidence="1 2">R22 G/1</strain>
    </source>
</reference>
<name>E2C8Z5_HARSA</name>